<accession>A0ACB7GKZ3</accession>
<protein>
    <submittedName>
        <fullName evidence="1">Uncharacterized protein</fullName>
    </submittedName>
</protein>
<evidence type="ECO:0000313" key="2">
    <source>
        <dbReference type="Proteomes" id="UP000091857"/>
    </source>
</evidence>
<gene>
    <name evidence="1" type="ORF">MANES_13G059050v8</name>
</gene>
<organism evidence="1 2">
    <name type="scientific">Manihot esculenta</name>
    <name type="common">Cassava</name>
    <name type="synonym">Jatropha manihot</name>
    <dbReference type="NCBI Taxonomy" id="3983"/>
    <lineage>
        <taxon>Eukaryota</taxon>
        <taxon>Viridiplantae</taxon>
        <taxon>Streptophyta</taxon>
        <taxon>Embryophyta</taxon>
        <taxon>Tracheophyta</taxon>
        <taxon>Spermatophyta</taxon>
        <taxon>Magnoliopsida</taxon>
        <taxon>eudicotyledons</taxon>
        <taxon>Gunneridae</taxon>
        <taxon>Pentapetalae</taxon>
        <taxon>rosids</taxon>
        <taxon>fabids</taxon>
        <taxon>Malpighiales</taxon>
        <taxon>Euphorbiaceae</taxon>
        <taxon>Crotonoideae</taxon>
        <taxon>Manihoteae</taxon>
        <taxon>Manihot</taxon>
    </lineage>
</organism>
<keyword evidence="2" id="KW-1185">Reference proteome</keyword>
<reference evidence="2" key="1">
    <citation type="journal article" date="2016" name="Nat. Biotechnol.">
        <title>Sequencing wild and cultivated cassava and related species reveals extensive interspecific hybridization and genetic diversity.</title>
        <authorList>
            <person name="Bredeson J.V."/>
            <person name="Lyons J.B."/>
            <person name="Prochnik S.E."/>
            <person name="Wu G.A."/>
            <person name="Ha C.M."/>
            <person name="Edsinger-Gonzales E."/>
            <person name="Grimwood J."/>
            <person name="Schmutz J."/>
            <person name="Rabbi I.Y."/>
            <person name="Egesi C."/>
            <person name="Nauluvula P."/>
            <person name="Lebot V."/>
            <person name="Ndunguru J."/>
            <person name="Mkamilo G."/>
            <person name="Bart R.S."/>
            <person name="Setter T.L."/>
            <person name="Gleadow R.M."/>
            <person name="Kulakow P."/>
            <person name="Ferguson M.E."/>
            <person name="Rounsley S."/>
            <person name="Rokhsar D.S."/>
        </authorList>
    </citation>
    <scope>NUCLEOTIDE SEQUENCE [LARGE SCALE GENOMIC DNA]</scope>
    <source>
        <strain evidence="2">cv. AM560-2</strain>
    </source>
</reference>
<evidence type="ECO:0000313" key="1">
    <source>
        <dbReference type="EMBL" id="KAG8640430.1"/>
    </source>
</evidence>
<name>A0ACB7GKZ3_MANES</name>
<dbReference type="Proteomes" id="UP000091857">
    <property type="component" value="Chromosome 13"/>
</dbReference>
<dbReference type="EMBL" id="CM004399">
    <property type="protein sequence ID" value="KAG8640430.1"/>
    <property type="molecule type" value="Genomic_DNA"/>
</dbReference>
<proteinExistence type="predicted"/>
<comment type="caution">
    <text evidence="1">The sequence shown here is derived from an EMBL/GenBank/DDBJ whole genome shotgun (WGS) entry which is preliminary data.</text>
</comment>
<sequence length="82" mass="9207">MDGRLTAEEKDEAENMFMASQVTRDANQQTWYIDSGCTSHIAKEESMFSKLDESVNTKVKLGNGQVVQAQGKVQLLCRPRKV</sequence>